<feature type="compositionally biased region" description="Basic and acidic residues" evidence="1">
    <location>
        <begin position="38"/>
        <end position="49"/>
    </location>
</feature>
<dbReference type="Pfam" id="PF03646">
    <property type="entry name" value="FlaG"/>
    <property type="match status" value="1"/>
</dbReference>
<dbReference type="PANTHER" id="PTHR37166">
    <property type="entry name" value="PROTEIN FLAG"/>
    <property type="match status" value="1"/>
</dbReference>
<gene>
    <name evidence="2" type="ORF">GCM10007043_05410</name>
</gene>
<accession>A0A8J3BCJ8</accession>
<feature type="region of interest" description="Disordered" evidence="1">
    <location>
        <begin position="1"/>
        <end position="49"/>
    </location>
</feature>
<evidence type="ECO:0000313" key="3">
    <source>
        <dbReference type="Proteomes" id="UP000637720"/>
    </source>
</evidence>
<organism evidence="2 3">
    <name type="scientific">Calditerricola satsumensis</name>
    <dbReference type="NCBI Taxonomy" id="373054"/>
    <lineage>
        <taxon>Bacteria</taxon>
        <taxon>Bacillati</taxon>
        <taxon>Bacillota</taxon>
        <taxon>Bacilli</taxon>
        <taxon>Bacillales</taxon>
        <taxon>Bacillaceae</taxon>
        <taxon>Calditerricola</taxon>
    </lineage>
</organism>
<keyword evidence="3" id="KW-1185">Reference proteome</keyword>
<dbReference type="AlphaFoldDB" id="A0A8J3BCJ8"/>
<reference evidence="2" key="1">
    <citation type="journal article" date="2014" name="Int. J. Syst. Evol. Microbiol.">
        <title>Complete genome sequence of Corynebacterium casei LMG S-19264T (=DSM 44701T), isolated from a smear-ripened cheese.</title>
        <authorList>
            <consortium name="US DOE Joint Genome Institute (JGI-PGF)"/>
            <person name="Walter F."/>
            <person name="Albersmeier A."/>
            <person name="Kalinowski J."/>
            <person name="Ruckert C."/>
        </authorList>
    </citation>
    <scope>NUCLEOTIDE SEQUENCE</scope>
    <source>
        <strain evidence="2">JCM 14719</strain>
    </source>
</reference>
<sequence length="124" mass="14176">MSGVQGIGAKQDRAKLLPLPPSEQGARVLRDSPPASDRTSRFQPEKSRETAFEQLVEQVEKANRFFLNHHTHLEFSIHKETKAIIVRIINSETQEVLKEIPPEKLLDLVAKLWEMAGLLIDERR</sequence>
<protein>
    <recommendedName>
        <fullName evidence="4">Flagellar protein FlaG</fullName>
    </recommendedName>
</protein>
<dbReference type="EMBL" id="BMOF01000006">
    <property type="protein sequence ID" value="GGJ94583.1"/>
    <property type="molecule type" value="Genomic_DNA"/>
</dbReference>
<dbReference type="Proteomes" id="UP000637720">
    <property type="component" value="Unassembled WGS sequence"/>
</dbReference>
<dbReference type="InterPro" id="IPR005186">
    <property type="entry name" value="FlaG"/>
</dbReference>
<dbReference type="PANTHER" id="PTHR37166:SF1">
    <property type="entry name" value="PROTEIN FLAG"/>
    <property type="match status" value="1"/>
</dbReference>
<comment type="caution">
    <text evidence="2">The sequence shown here is derived from an EMBL/GenBank/DDBJ whole genome shotgun (WGS) entry which is preliminary data.</text>
</comment>
<evidence type="ECO:0008006" key="4">
    <source>
        <dbReference type="Google" id="ProtNLM"/>
    </source>
</evidence>
<evidence type="ECO:0000256" key="1">
    <source>
        <dbReference type="SAM" id="MobiDB-lite"/>
    </source>
</evidence>
<name>A0A8J3BCJ8_9BACI</name>
<proteinExistence type="predicted"/>
<dbReference type="SUPFAM" id="SSF160214">
    <property type="entry name" value="FlaG-like"/>
    <property type="match status" value="1"/>
</dbReference>
<dbReference type="Gene3D" id="3.30.160.170">
    <property type="entry name" value="FlaG-like"/>
    <property type="match status" value="1"/>
</dbReference>
<dbReference type="RefSeq" id="WP_083463016.1">
    <property type="nucleotide sequence ID" value="NZ_BMOF01000006.1"/>
</dbReference>
<evidence type="ECO:0000313" key="2">
    <source>
        <dbReference type="EMBL" id="GGJ94583.1"/>
    </source>
</evidence>
<reference evidence="2" key="2">
    <citation type="submission" date="2020-09" db="EMBL/GenBank/DDBJ databases">
        <authorList>
            <person name="Sun Q."/>
            <person name="Ohkuma M."/>
        </authorList>
    </citation>
    <scope>NUCLEOTIDE SEQUENCE</scope>
    <source>
        <strain evidence="2">JCM 14719</strain>
    </source>
</reference>
<dbReference type="InterPro" id="IPR035924">
    <property type="entry name" value="FlaG-like_sf"/>
</dbReference>